<dbReference type="Proteomes" id="UP000051086">
    <property type="component" value="Unassembled WGS sequence"/>
</dbReference>
<organism evidence="3 5">
    <name type="scientific">Thalassovita autumnalis</name>
    <dbReference type="NCBI Taxonomy" id="2072972"/>
    <lineage>
        <taxon>Bacteria</taxon>
        <taxon>Pseudomonadati</taxon>
        <taxon>Pseudomonadota</taxon>
        <taxon>Alphaproteobacteria</taxon>
        <taxon>Rhodobacterales</taxon>
        <taxon>Roseobacteraceae</taxon>
        <taxon>Thalassovita</taxon>
    </lineage>
</organism>
<reference evidence="3 5" key="2">
    <citation type="submission" date="2015-09" db="EMBL/GenBank/DDBJ databases">
        <authorList>
            <consortium name="Swine Surveillance"/>
        </authorList>
    </citation>
    <scope>NUCLEOTIDE SEQUENCE [LARGE SCALE GENOMIC DNA]</scope>
    <source>
        <strain evidence="3 5">5120</strain>
    </source>
</reference>
<accession>A0A0N7LXW6</accession>
<dbReference type="PANTHER" id="PTHR34387">
    <property type="entry name" value="SLR1258 PROTEIN"/>
    <property type="match status" value="1"/>
</dbReference>
<gene>
    <name evidence="2" type="ORF">TL5118_03627</name>
    <name evidence="3" type="ORF">TL5120_02867</name>
</gene>
<feature type="signal peptide" evidence="1">
    <location>
        <begin position="1"/>
        <end position="25"/>
    </location>
</feature>
<dbReference type="EMBL" id="CYSB01000040">
    <property type="protein sequence ID" value="CUH69657.1"/>
    <property type="molecule type" value="Genomic_DNA"/>
</dbReference>
<keyword evidence="4" id="KW-1185">Reference proteome</keyword>
<dbReference type="GO" id="GO:0006974">
    <property type="term" value="P:DNA damage response"/>
    <property type="evidence" value="ECO:0007669"/>
    <property type="project" value="TreeGrafter"/>
</dbReference>
<evidence type="ECO:0000313" key="5">
    <source>
        <dbReference type="Proteomes" id="UP000051887"/>
    </source>
</evidence>
<evidence type="ECO:0000313" key="3">
    <source>
        <dbReference type="EMBL" id="CUH73060.1"/>
    </source>
</evidence>
<proteinExistence type="predicted"/>
<dbReference type="Proteomes" id="UP000051887">
    <property type="component" value="Unassembled WGS sequence"/>
</dbReference>
<reference evidence="2 4" key="1">
    <citation type="submission" date="2015-09" db="EMBL/GenBank/DDBJ databases">
        <authorList>
            <person name="Rodrigo-Torres L."/>
            <person name="Arahal D.R."/>
        </authorList>
    </citation>
    <scope>NUCLEOTIDE SEQUENCE [LARGE SCALE GENOMIC DNA]</scope>
    <source>
        <strain evidence="2 4">CECT 5118</strain>
    </source>
</reference>
<feature type="chain" id="PRO_5009790957" evidence="1">
    <location>
        <begin position="26"/>
        <end position="231"/>
    </location>
</feature>
<evidence type="ECO:0000256" key="1">
    <source>
        <dbReference type="SAM" id="SignalP"/>
    </source>
</evidence>
<dbReference type="InterPro" id="IPR052022">
    <property type="entry name" value="26kDa_periplasmic_antigen"/>
</dbReference>
<sequence length="231" mass="24539">MKLLHKMVAPAMVAAMMAVPAAGWADMVRHITVTGEGVVAATPDMATISLGVQQMADTPEIAMMQTAQASQAVVSRLKMMGIAEADMQTSNLSLHQVENYDRNNQPRIEGYRASNSLRVQVRDLDQLGPVLTAALQDGANNFGGLSFGLSEPRPAQDQARQTAMKDALAKAALYAESAGVELGNVVSISEAGSHDVPMPMMRMEMAVGSDMAVEAGELSLNQQVTVVLELK</sequence>
<dbReference type="InterPro" id="IPR007497">
    <property type="entry name" value="SIMPL/DUF541"/>
</dbReference>
<dbReference type="Pfam" id="PF04402">
    <property type="entry name" value="SIMPL"/>
    <property type="match status" value="1"/>
</dbReference>
<protein>
    <submittedName>
        <fullName evidence="3">26 kDa periplasmic immunogenic protein</fullName>
    </submittedName>
</protein>
<evidence type="ECO:0000313" key="4">
    <source>
        <dbReference type="Proteomes" id="UP000051086"/>
    </source>
</evidence>
<dbReference type="Gene3D" id="3.30.70.2970">
    <property type="entry name" value="Protein of unknown function (DUF541), domain 2"/>
    <property type="match status" value="1"/>
</dbReference>
<name>A0A0N7LXW6_9RHOB</name>
<dbReference type="OrthoDB" id="9813144at2"/>
<keyword evidence="1" id="KW-0732">Signal</keyword>
<evidence type="ECO:0000313" key="2">
    <source>
        <dbReference type="EMBL" id="CUH69657.1"/>
    </source>
</evidence>
<dbReference type="Gene3D" id="3.30.110.170">
    <property type="entry name" value="Protein of unknown function (DUF541), domain 1"/>
    <property type="match status" value="1"/>
</dbReference>
<dbReference type="EMBL" id="CYSC01000035">
    <property type="protein sequence ID" value="CUH73060.1"/>
    <property type="molecule type" value="Genomic_DNA"/>
</dbReference>
<dbReference type="PANTHER" id="PTHR34387:SF1">
    <property type="entry name" value="PERIPLASMIC IMMUNOGENIC PROTEIN"/>
    <property type="match status" value="1"/>
</dbReference>
<dbReference type="AlphaFoldDB" id="A0A0N7LXW6"/>
<dbReference type="RefSeq" id="WP_058244217.1">
    <property type="nucleotide sequence ID" value="NZ_CYSB01000040.1"/>
</dbReference>